<keyword evidence="1" id="KW-0805">Transcription regulation</keyword>
<evidence type="ECO:0000256" key="3">
    <source>
        <dbReference type="ARBA" id="ARBA00023163"/>
    </source>
</evidence>
<gene>
    <name evidence="6" type="ORF">GCM10011514_08550</name>
</gene>
<feature type="repeat" description="TPR" evidence="4">
    <location>
        <begin position="383"/>
        <end position="416"/>
    </location>
</feature>
<evidence type="ECO:0000256" key="2">
    <source>
        <dbReference type="ARBA" id="ARBA00023125"/>
    </source>
</evidence>
<dbReference type="EMBL" id="BMKK01000002">
    <property type="protein sequence ID" value="GGD46854.1"/>
    <property type="molecule type" value="Genomic_DNA"/>
</dbReference>
<dbReference type="SUPFAM" id="SSF46689">
    <property type="entry name" value="Homeodomain-like"/>
    <property type="match status" value="1"/>
</dbReference>
<dbReference type="SUPFAM" id="SSF48452">
    <property type="entry name" value="TPR-like"/>
    <property type="match status" value="1"/>
</dbReference>
<proteinExistence type="predicted"/>
<dbReference type="Pfam" id="PF12833">
    <property type="entry name" value="HTH_18"/>
    <property type="match status" value="1"/>
</dbReference>
<dbReference type="PANTHER" id="PTHR43280">
    <property type="entry name" value="ARAC-FAMILY TRANSCRIPTIONAL REGULATOR"/>
    <property type="match status" value="1"/>
</dbReference>
<reference evidence="6" key="1">
    <citation type="journal article" date="2014" name="Int. J. Syst. Evol. Microbiol.">
        <title>Complete genome sequence of Corynebacterium casei LMG S-19264T (=DSM 44701T), isolated from a smear-ripened cheese.</title>
        <authorList>
            <consortium name="US DOE Joint Genome Institute (JGI-PGF)"/>
            <person name="Walter F."/>
            <person name="Albersmeier A."/>
            <person name="Kalinowski J."/>
            <person name="Ruckert C."/>
        </authorList>
    </citation>
    <scope>NUCLEOTIDE SEQUENCE</scope>
    <source>
        <strain evidence="6">CGMCC 1.15958</strain>
    </source>
</reference>
<dbReference type="Gene3D" id="1.10.10.60">
    <property type="entry name" value="Homeodomain-like"/>
    <property type="match status" value="2"/>
</dbReference>
<name>A0A916YII1_9BACT</name>
<keyword evidence="3" id="KW-0804">Transcription</keyword>
<keyword evidence="7" id="KW-1185">Reference proteome</keyword>
<dbReference type="InterPro" id="IPR018060">
    <property type="entry name" value="HTH_AraC"/>
</dbReference>
<dbReference type="PROSITE" id="PS01124">
    <property type="entry name" value="HTH_ARAC_FAMILY_2"/>
    <property type="match status" value="1"/>
</dbReference>
<reference evidence="6" key="2">
    <citation type="submission" date="2020-09" db="EMBL/GenBank/DDBJ databases">
        <authorList>
            <person name="Sun Q."/>
            <person name="Zhou Y."/>
        </authorList>
    </citation>
    <scope>NUCLEOTIDE SEQUENCE</scope>
    <source>
        <strain evidence="6">CGMCC 1.15958</strain>
    </source>
</reference>
<feature type="domain" description="HTH araC/xylS-type" evidence="5">
    <location>
        <begin position="10"/>
        <end position="109"/>
    </location>
</feature>
<dbReference type="Gene3D" id="1.25.40.10">
    <property type="entry name" value="Tetratricopeptide repeat domain"/>
    <property type="match status" value="1"/>
</dbReference>
<dbReference type="GO" id="GO:0003700">
    <property type="term" value="F:DNA-binding transcription factor activity"/>
    <property type="evidence" value="ECO:0007669"/>
    <property type="project" value="InterPro"/>
</dbReference>
<evidence type="ECO:0000256" key="4">
    <source>
        <dbReference type="PROSITE-ProRule" id="PRU00339"/>
    </source>
</evidence>
<accession>A0A916YII1</accession>
<dbReference type="SMART" id="SM00342">
    <property type="entry name" value="HTH_ARAC"/>
    <property type="match status" value="1"/>
</dbReference>
<comment type="caution">
    <text evidence="6">The sequence shown here is derived from an EMBL/GenBank/DDBJ whole genome shotgun (WGS) entry which is preliminary data.</text>
</comment>
<dbReference type="GO" id="GO:0043565">
    <property type="term" value="F:sequence-specific DNA binding"/>
    <property type="evidence" value="ECO:0007669"/>
    <property type="project" value="InterPro"/>
</dbReference>
<keyword evidence="2" id="KW-0238">DNA-binding</keyword>
<dbReference type="PANTHER" id="PTHR43280:SF10">
    <property type="entry name" value="REGULATORY PROTEIN POCR"/>
    <property type="match status" value="1"/>
</dbReference>
<keyword evidence="4" id="KW-0802">TPR repeat</keyword>
<dbReference type="InterPro" id="IPR011990">
    <property type="entry name" value="TPR-like_helical_dom_sf"/>
</dbReference>
<sequence>MTDSKKRLILKLNQFIETNLSNSELSPDTICLELGISRSQLHRILIEETKLSISLYIRKIRIEKAKSLLSTTQLRISEVADAVGITNPSNFSKYFFEEFDISPSDFKKLIEENEYVEKQYAQGQSIAVLPFVNMSNDIEQEYFSDGITEEIINALAQVPTLKVVGRTSSFSFKNKNTDLRKIGALLNVNYILEGSVRQSGKKLRITAQLIKVEDGFHLWSEKFDRDLQDVFEIQDEISLTILDEVKIKLFGNEKQTLLKRNTKNTEAYQLYLKGLFYYNKLSGKEAFYKAIAYFEEALLLEPNYAAVYSSIAACYIQLWFFAQVPPKQSIEKAKTAIQKALAFDPDSAENQIRDAHMKMWYDWDFKAAGKIFESALSKNPNSIEGHLYYGFFWGFSGKFDLAHQHFSKALDLDPLAMINQISAAFCYWWEGNLDECLVQTQKIIDFKPYFWGGYYVSSLALLERFQFQELIPTIEKATLLYPNYLTMCFKGIAYTFSGQTAKAQKVMAELETNPDRYPISHHDIGQFYIALGDFEKGHYHWDKALDQHEGRMLFIHIFFRKAKFFKSHPRFEHFFKVIEAILEEK</sequence>
<dbReference type="PROSITE" id="PS50005">
    <property type="entry name" value="TPR"/>
    <property type="match status" value="1"/>
</dbReference>
<evidence type="ECO:0000256" key="1">
    <source>
        <dbReference type="ARBA" id="ARBA00023015"/>
    </source>
</evidence>
<evidence type="ECO:0000313" key="7">
    <source>
        <dbReference type="Proteomes" id="UP000609064"/>
    </source>
</evidence>
<dbReference type="Gene3D" id="3.40.50.10070">
    <property type="entry name" value="TolB, N-terminal domain"/>
    <property type="match status" value="1"/>
</dbReference>
<protein>
    <recommendedName>
        <fullName evidence="5">HTH araC/xylS-type domain-containing protein</fullName>
    </recommendedName>
</protein>
<dbReference type="RefSeq" id="WP_188764803.1">
    <property type="nucleotide sequence ID" value="NZ_BMKK01000002.1"/>
</dbReference>
<dbReference type="InterPro" id="IPR009057">
    <property type="entry name" value="Homeodomain-like_sf"/>
</dbReference>
<dbReference type="InterPro" id="IPR019734">
    <property type="entry name" value="TPR_rpt"/>
</dbReference>
<evidence type="ECO:0000313" key="6">
    <source>
        <dbReference type="EMBL" id="GGD46854.1"/>
    </source>
</evidence>
<dbReference type="Proteomes" id="UP000609064">
    <property type="component" value="Unassembled WGS sequence"/>
</dbReference>
<dbReference type="AlphaFoldDB" id="A0A916YII1"/>
<organism evidence="6 7">
    <name type="scientific">Emticicia aquatilis</name>
    <dbReference type="NCBI Taxonomy" id="1537369"/>
    <lineage>
        <taxon>Bacteria</taxon>
        <taxon>Pseudomonadati</taxon>
        <taxon>Bacteroidota</taxon>
        <taxon>Cytophagia</taxon>
        <taxon>Cytophagales</taxon>
        <taxon>Leadbetterellaceae</taxon>
        <taxon>Emticicia</taxon>
    </lineage>
</organism>
<evidence type="ECO:0000259" key="5">
    <source>
        <dbReference type="PROSITE" id="PS01124"/>
    </source>
</evidence>